<name>A0A392SH57_9FABA</name>
<reference evidence="1 2" key="1">
    <citation type="journal article" date="2018" name="Front. Plant Sci.">
        <title>Red Clover (Trifolium pratense) and Zigzag Clover (T. medium) - A Picture of Genomic Similarities and Differences.</title>
        <authorList>
            <person name="Dluhosova J."/>
            <person name="Istvanek J."/>
            <person name="Nedelnik J."/>
            <person name="Repkova J."/>
        </authorList>
    </citation>
    <scope>NUCLEOTIDE SEQUENCE [LARGE SCALE GENOMIC DNA]</scope>
    <source>
        <strain evidence="2">cv. 10/8</strain>
        <tissue evidence="1">Leaf</tissue>
    </source>
</reference>
<feature type="non-terminal residue" evidence="1">
    <location>
        <position position="63"/>
    </location>
</feature>
<evidence type="ECO:0000313" key="2">
    <source>
        <dbReference type="Proteomes" id="UP000265520"/>
    </source>
</evidence>
<sequence>MSEVFTLLYAGTDRVCWGVMLGLDGSGRLETIFCFVLPVVDLASHLERFFVLVVPLRDSNLVM</sequence>
<organism evidence="1 2">
    <name type="scientific">Trifolium medium</name>
    <dbReference type="NCBI Taxonomy" id="97028"/>
    <lineage>
        <taxon>Eukaryota</taxon>
        <taxon>Viridiplantae</taxon>
        <taxon>Streptophyta</taxon>
        <taxon>Embryophyta</taxon>
        <taxon>Tracheophyta</taxon>
        <taxon>Spermatophyta</taxon>
        <taxon>Magnoliopsida</taxon>
        <taxon>eudicotyledons</taxon>
        <taxon>Gunneridae</taxon>
        <taxon>Pentapetalae</taxon>
        <taxon>rosids</taxon>
        <taxon>fabids</taxon>
        <taxon>Fabales</taxon>
        <taxon>Fabaceae</taxon>
        <taxon>Papilionoideae</taxon>
        <taxon>50 kb inversion clade</taxon>
        <taxon>NPAAA clade</taxon>
        <taxon>Hologalegina</taxon>
        <taxon>IRL clade</taxon>
        <taxon>Trifolieae</taxon>
        <taxon>Trifolium</taxon>
    </lineage>
</organism>
<proteinExistence type="predicted"/>
<keyword evidence="2" id="KW-1185">Reference proteome</keyword>
<dbReference type="Proteomes" id="UP000265520">
    <property type="component" value="Unassembled WGS sequence"/>
</dbReference>
<dbReference type="EMBL" id="LXQA010369989">
    <property type="protein sequence ID" value="MCI47275.1"/>
    <property type="molecule type" value="Genomic_DNA"/>
</dbReference>
<protein>
    <submittedName>
        <fullName evidence="1">Uncharacterized protein</fullName>
    </submittedName>
</protein>
<comment type="caution">
    <text evidence="1">The sequence shown here is derived from an EMBL/GenBank/DDBJ whole genome shotgun (WGS) entry which is preliminary data.</text>
</comment>
<evidence type="ECO:0000313" key="1">
    <source>
        <dbReference type="EMBL" id="MCI47275.1"/>
    </source>
</evidence>
<dbReference type="AlphaFoldDB" id="A0A392SH57"/>
<accession>A0A392SH57</accession>